<evidence type="ECO:0000256" key="6">
    <source>
        <dbReference type="SAM" id="MobiDB-lite"/>
    </source>
</evidence>
<evidence type="ECO:0000256" key="5">
    <source>
        <dbReference type="ARBA" id="ARBA00023136"/>
    </source>
</evidence>
<keyword evidence="3 7" id="KW-0812">Transmembrane</keyword>
<gene>
    <name evidence="8" type="ORF">C4D60_Mb07t26930</name>
</gene>
<dbReference type="GO" id="GO:0022857">
    <property type="term" value="F:transmembrane transporter activity"/>
    <property type="evidence" value="ECO:0007669"/>
    <property type="project" value="InterPro"/>
</dbReference>
<evidence type="ECO:0000256" key="3">
    <source>
        <dbReference type="ARBA" id="ARBA00022692"/>
    </source>
</evidence>
<dbReference type="Pfam" id="PF00854">
    <property type="entry name" value="PTR2"/>
    <property type="match status" value="1"/>
</dbReference>
<feature type="transmembrane region" description="Helical" evidence="7">
    <location>
        <begin position="566"/>
        <end position="591"/>
    </location>
</feature>
<dbReference type="InterPro" id="IPR036259">
    <property type="entry name" value="MFS_trans_sf"/>
</dbReference>
<dbReference type="AlphaFoldDB" id="A0A4S8JK98"/>
<evidence type="ECO:0000313" key="8">
    <source>
        <dbReference type="EMBL" id="THU61784.1"/>
    </source>
</evidence>
<dbReference type="SUPFAM" id="SSF103473">
    <property type="entry name" value="MFS general substrate transporter"/>
    <property type="match status" value="1"/>
</dbReference>
<evidence type="ECO:0000256" key="7">
    <source>
        <dbReference type="SAM" id="Phobius"/>
    </source>
</evidence>
<evidence type="ECO:0000256" key="2">
    <source>
        <dbReference type="ARBA" id="ARBA00005982"/>
    </source>
</evidence>
<evidence type="ECO:0000256" key="4">
    <source>
        <dbReference type="ARBA" id="ARBA00022989"/>
    </source>
</evidence>
<dbReference type="InterPro" id="IPR000109">
    <property type="entry name" value="POT_fam"/>
</dbReference>
<feature type="transmembrane region" description="Helical" evidence="7">
    <location>
        <begin position="523"/>
        <end position="542"/>
    </location>
</feature>
<dbReference type="Proteomes" id="UP000317650">
    <property type="component" value="Chromosome 7"/>
</dbReference>
<feature type="transmembrane region" description="Helical" evidence="7">
    <location>
        <begin position="210"/>
        <end position="229"/>
    </location>
</feature>
<feature type="transmembrane region" description="Helical" evidence="7">
    <location>
        <begin position="118"/>
        <end position="141"/>
    </location>
</feature>
<keyword evidence="4 7" id="KW-1133">Transmembrane helix</keyword>
<dbReference type="PANTHER" id="PTHR11654">
    <property type="entry name" value="OLIGOPEPTIDE TRANSPORTER-RELATED"/>
    <property type="match status" value="1"/>
</dbReference>
<comment type="similarity">
    <text evidence="2">Belongs to the major facilitator superfamily. Proton-dependent oligopeptide transporter (POT/PTR) (TC 2.A.17) family.</text>
</comment>
<keyword evidence="5 7" id="KW-0472">Membrane</keyword>
<feature type="transmembrane region" description="Helical" evidence="7">
    <location>
        <begin position="481"/>
        <end position="502"/>
    </location>
</feature>
<feature type="transmembrane region" description="Helical" evidence="7">
    <location>
        <begin position="262"/>
        <end position="281"/>
    </location>
</feature>
<protein>
    <recommendedName>
        <fullName evidence="10">Major facilitator superfamily (MFS) profile domain-containing protein</fullName>
    </recommendedName>
</protein>
<feature type="region of interest" description="Disordered" evidence="6">
    <location>
        <begin position="595"/>
        <end position="616"/>
    </location>
</feature>
<feature type="transmembrane region" description="Helical" evidence="7">
    <location>
        <begin position="162"/>
        <end position="181"/>
    </location>
</feature>
<evidence type="ECO:0000313" key="9">
    <source>
        <dbReference type="Proteomes" id="UP000317650"/>
    </source>
</evidence>
<dbReference type="EMBL" id="PYDT01000005">
    <property type="protein sequence ID" value="THU61784.1"/>
    <property type="molecule type" value="Genomic_DNA"/>
</dbReference>
<organism evidence="8 9">
    <name type="scientific">Musa balbisiana</name>
    <name type="common">Banana</name>
    <dbReference type="NCBI Taxonomy" id="52838"/>
    <lineage>
        <taxon>Eukaryota</taxon>
        <taxon>Viridiplantae</taxon>
        <taxon>Streptophyta</taxon>
        <taxon>Embryophyta</taxon>
        <taxon>Tracheophyta</taxon>
        <taxon>Spermatophyta</taxon>
        <taxon>Magnoliopsida</taxon>
        <taxon>Liliopsida</taxon>
        <taxon>Zingiberales</taxon>
        <taxon>Musaceae</taxon>
        <taxon>Musa</taxon>
    </lineage>
</organism>
<dbReference type="Gene3D" id="1.20.1250.20">
    <property type="entry name" value="MFS general substrate transporter like domains"/>
    <property type="match status" value="1"/>
</dbReference>
<name>A0A4S8JK98_MUSBA</name>
<proteinExistence type="inferred from homology"/>
<dbReference type="CDD" id="cd17416">
    <property type="entry name" value="MFS_NPF1_2"/>
    <property type="match status" value="1"/>
</dbReference>
<dbReference type="GO" id="GO:0016020">
    <property type="term" value="C:membrane"/>
    <property type="evidence" value="ECO:0007669"/>
    <property type="project" value="UniProtKB-SubCell"/>
</dbReference>
<keyword evidence="9" id="KW-1185">Reference proteome</keyword>
<feature type="transmembrane region" description="Helical" evidence="7">
    <location>
        <begin position="400"/>
        <end position="420"/>
    </location>
</feature>
<evidence type="ECO:0000256" key="1">
    <source>
        <dbReference type="ARBA" id="ARBA00004141"/>
    </source>
</evidence>
<evidence type="ECO:0008006" key="10">
    <source>
        <dbReference type="Google" id="ProtNLM"/>
    </source>
</evidence>
<comment type="subcellular location">
    <subcellularLocation>
        <location evidence="1">Membrane</location>
        <topology evidence="1">Multi-pass membrane protein</topology>
    </subcellularLocation>
</comment>
<accession>A0A4S8JK98</accession>
<comment type="caution">
    <text evidence="8">The sequence shown here is derived from an EMBL/GenBank/DDBJ whole genome shotgun (WGS) entry which is preliminary data.</text>
</comment>
<reference evidence="8 9" key="1">
    <citation type="journal article" date="2019" name="Nat. Plants">
        <title>Genome sequencing of Musa balbisiana reveals subgenome evolution and function divergence in polyploid bananas.</title>
        <authorList>
            <person name="Yao X."/>
        </authorList>
    </citation>
    <scope>NUCLEOTIDE SEQUENCE [LARGE SCALE GENOMIC DNA]</scope>
    <source>
        <strain evidence="9">cv. DH-PKW</strain>
        <tissue evidence="8">Leaves</tissue>
    </source>
</reference>
<sequence>MRRSALRQFLDCMACDRLVRRGNAASGGVNDGDGDVLEPEKKGPQGWKCMPCIIGNETFEKVASFGVSANFTVYLVKRFHMKQVVAANTINIFIGTTNFAPLLGAFVSDAYCGRFRTIAYASVVSFLGMLLLTLTAAVPQLRPPSCSMAEQQAGQCTGPSGLQLAVLCLSLVLLVIGSGGIRPCNLAFGVDQFDPTTERGRRGLNSFFNWYYATSTAAVVLALTVVVYVQDSISWPIGFGIPTALMLLSIVVFFAGVRLYVFVPPEGSVFSGIVQVFVAAFRKRRLRLPAPDDAVEQESSLYNTLARETERMTKLPLTLQFRFLNKAAIICEGETKEDGFPVNPWRLCSVQQIEEVKCLIRIVPIWASGIICFVALIQQWSLTVLQALKMDRHLGRSFQIPPGSLATIAMVALTLFIPVYDRVLVPVARRITGNDSGITVLQRQGAGMVIAVASMVVAGLVEHKRRNSALAHGGVNGTSPLSVLWLAPQLCLVGVAEAFNAVGQIEFYNRQFPEHMQTLAGSLFYCSISGASYLSALLVALVRRRTGGDGRTGWLDDNINVGRVDYFYYMVALLGVANLLYFLVCAHFYRYKGTPETKGRRRSKDVGGTEKLEIEI</sequence>
<feature type="transmembrane region" description="Helical" evidence="7">
    <location>
        <begin position="236"/>
        <end position="256"/>
    </location>
</feature>
<feature type="transmembrane region" description="Helical" evidence="7">
    <location>
        <begin position="440"/>
        <end position="461"/>
    </location>
</feature>
<feature type="transmembrane region" description="Helical" evidence="7">
    <location>
        <begin position="84"/>
        <end position="106"/>
    </location>
</feature>
<feature type="transmembrane region" description="Helical" evidence="7">
    <location>
        <begin position="359"/>
        <end position="380"/>
    </location>
</feature>